<dbReference type="PANTHER" id="PTHR39515">
    <property type="entry name" value="CONSERVED PROTEIN"/>
    <property type="match status" value="1"/>
</dbReference>
<dbReference type="Pfam" id="PF01047">
    <property type="entry name" value="MarR"/>
    <property type="match status" value="1"/>
</dbReference>
<dbReference type="Proteomes" id="UP000186218">
    <property type="component" value="Unassembled WGS sequence"/>
</dbReference>
<dbReference type="InterPro" id="IPR052526">
    <property type="entry name" value="HTH-type_Bedaq_tolerance"/>
</dbReference>
<organism evidence="3 4">
    <name type="scientific">Williamsia sterculiae</name>
    <dbReference type="NCBI Taxonomy" id="1344003"/>
    <lineage>
        <taxon>Bacteria</taxon>
        <taxon>Bacillati</taxon>
        <taxon>Actinomycetota</taxon>
        <taxon>Actinomycetes</taxon>
        <taxon>Mycobacteriales</taxon>
        <taxon>Nocardiaceae</taxon>
        <taxon>Williamsia</taxon>
    </lineage>
</organism>
<sequence length="160" mass="16546">MSEASSGATSTAEAVVGEAMSVTAAVALALFRVVRSLRRQASPHLGYPEWSALVTISEHGPLTLTELAEREGVQVPSASRAVSSLRNAGLITCRRNPGDQRKVVLATTEQGAAAATGELPADVLAAIDTLDADDTAALLRAADTLTGHLRTAPISPHTPR</sequence>
<keyword evidence="1" id="KW-1133">Transmembrane helix</keyword>
<accession>A0A1N7HEB2</accession>
<proteinExistence type="predicted"/>
<gene>
    <name evidence="3" type="ORF">SAMN05445060_4079</name>
</gene>
<evidence type="ECO:0000256" key="1">
    <source>
        <dbReference type="SAM" id="Phobius"/>
    </source>
</evidence>
<keyword evidence="1" id="KW-0812">Transmembrane</keyword>
<dbReference type="RefSeq" id="WP_076482868.1">
    <property type="nucleotide sequence ID" value="NZ_FTNT01000016.1"/>
</dbReference>
<dbReference type="PANTHER" id="PTHR39515:SF2">
    <property type="entry name" value="HTH-TYPE TRANSCRIPTIONAL REGULATOR RV0880"/>
    <property type="match status" value="1"/>
</dbReference>
<dbReference type="GO" id="GO:0003700">
    <property type="term" value="F:DNA-binding transcription factor activity"/>
    <property type="evidence" value="ECO:0007669"/>
    <property type="project" value="InterPro"/>
</dbReference>
<dbReference type="SUPFAM" id="SSF46785">
    <property type="entry name" value="Winged helix' DNA-binding domain"/>
    <property type="match status" value="1"/>
</dbReference>
<dbReference type="PROSITE" id="PS50995">
    <property type="entry name" value="HTH_MARR_2"/>
    <property type="match status" value="1"/>
</dbReference>
<feature type="transmembrane region" description="Helical" evidence="1">
    <location>
        <begin position="15"/>
        <end position="34"/>
    </location>
</feature>
<dbReference type="InterPro" id="IPR036390">
    <property type="entry name" value="WH_DNA-bd_sf"/>
</dbReference>
<keyword evidence="1" id="KW-0472">Membrane</keyword>
<reference evidence="3 4" key="1">
    <citation type="submission" date="2017-01" db="EMBL/GenBank/DDBJ databases">
        <authorList>
            <person name="Mah S.A."/>
            <person name="Swanson W.J."/>
            <person name="Moy G.W."/>
            <person name="Vacquier V.D."/>
        </authorList>
    </citation>
    <scope>NUCLEOTIDE SEQUENCE [LARGE SCALE GENOMIC DNA]</scope>
    <source>
        <strain evidence="3 4">CPCC 203464</strain>
    </source>
</reference>
<dbReference type="InterPro" id="IPR000835">
    <property type="entry name" value="HTH_MarR-typ"/>
</dbReference>
<dbReference type="Gene3D" id="1.10.10.10">
    <property type="entry name" value="Winged helix-like DNA-binding domain superfamily/Winged helix DNA-binding domain"/>
    <property type="match status" value="1"/>
</dbReference>
<evidence type="ECO:0000259" key="2">
    <source>
        <dbReference type="PROSITE" id="PS50995"/>
    </source>
</evidence>
<dbReference type="STRING" id="1344003.SAMN05445060_4079"/>
<evidence type="ECO:0000313" key="4">
    <source>
        <dbReference type="Proteomes" id="UP000186218"/>
    </source>
</evidence>
<dbReference type="AlphaFoldDB" id="A0A1N7HEB2"/>
<name>A0A1N7HEB2_9NOCA</name>
<dbReference type="GO" id="GO:0003677">
    <property type="term" value="F:DNA binding"/>
    <property type="evidence" value="ECO:0007669"/>
    <property type="project" value="UniProtKB-KW"/>
</dbReference>
<protein>
    <submittedName>
        <fullName evidence="3">DNA-binding transcriptional regulator, MarR family</fullName>
    </submittedName>
</protein>
<keyword evidence="3" id="KW-0238">DNA-binding</keyword>
<evidence type="ECO:0000313" key="3">
    <source>
        <dbReference type="EMBL" id="SIS23224.1"/>
    </source>
</evidence>
<dbReference type="EMBL" id="FTNT01000016">
    <property type="protein sequence ID" value="SIS23224.1"/>
    <property type="molecule type" value="Genomic_DNA"/>
</dbReference>
<dbReference type="InterPro" id="IPR036388">
    <property type="entry name" value="WH-like_DNA-bd_sf"/>
</dbReference>
<dbReference type="SMART" id="SM00347">
    <property type="entry name" value="HTH_MARR"/>
    <property type="match status" value="1"/>
</dbReference>
<keyword evidence="4" id="KW-1185">Reference proteome</keyword>
<feature type="domain" description="HTH marR-type" evidence="2">
    <location>
        <begin position="23"/>
        <end position="147"/>
    </location>
</feature>
<dbReference type="OrthoDB" id="9804055at2"/>